<reference evidence="2 3" key="1">
    <citation type="submission" date="2024-03" db="EMBL/GenBank/DDBJ databases">
        <authorList>
            <person name="Martinez-Hernandez J."/>
        </authorList>
    </citation>
    <scope>NUCLEOTIDE SEQUENCE [LARGE SCALE GENOMIC DNA]</scope>
</reference>
<keyword evidence="3" id="KW-1185">Reference proteome</keyword>
<dbReference type="EMBL" id="CAXHTB010000026">
    <property type="protein sequence ID" value="CAL0334736.1"/>
    <property type="molecule type" value="Genomic_DNA"/>
</dbReference>
<gene>
    <name evidence="2" type="ORF">LLUT_LOCUS35796</name>
</gene>
<protein>
    <submittedName>
        <fullName evidence="2">Uncharacterized protein</fullName>
    </submittedName>
</protein>
<dbReference type="Proteomes" id="UP001497480">
    <property type="component" value="Unassembled WGS sequence"/>
</dbReference>
<sequence>MINFKHQKPISKDNDSRNKVHNKSKKKQIWWKSALSFFFKLRRTHHHYHEDKNDDVHLARARAFRSSISGPVYLIDSRIGSTTPYRTTSGPSSSPIAGSLTPLSKGEVDIPYLSLREQNKEQQLQEHKERMSTIALPIYLVT</sequence>
<proteinExistence type="predicted"/>
<feature type="region of interest" description="Disordered" evidence="1">
    <location>
        <begin position="1"/>
        <end position="24"/>
    </location>
</feature>
<evidence type="ECO:0000256" key="1">
    <source>
        <dbReference type="SAM" id="MobiDB-lite"/>
    </source>
</evidence>
<evidence type="ECO:0000313" key="3">
    <source>
        <dbReference type="Proteomes" id="UP001497480"/>
    </source>
</evidence>
<name>A0AAV1YL18_LUPLU</name>
<dbReference type="AlphaFoldDB" id="A0AAV1YL18"/>
<accession>A0AAV1YL18</accession>
<comment type="caution">
    <text evidence="2">The sequence shown here is derived from an EMBL/GenBank/DDBJ whole genome shotgun (WGS) entry which is preliminary data.</text>
</comment>
<dbReference type="PANTHER" id="PTHR35488">
    <property type="entry name" value="OS05G0358900 PROTEIN-RELATED"/>
    <property type="match status" value="1"/>
</dbReference>
<evidence type="ECO:0000313" key="2">
    <source>
        <dbReference type="EMBL" id="CAL0334736.1"/>
    </source>
</evidence>
<organism evidence="2 3">
    <name type="scientific">Lupinus luteus</name>
    <name type="common">European yellow lupine</name>
    <dbReference type="NCBI Taxonomy" id="3873"/>
    <lineage>
        <taxon>Eukaryota</taxon>
        <taxon>Viridiplantae</taxon>
        <taxon>Streptophyta</taxon>
        <taxon>Embryophyta</taxon>
        <taxon>Tracheophyta</taxon>
        <taxon>Spermatophyta</taxon>
        <taxon>Magnoliopsida</taxon>
        <taxon>eudicotyledons</taxon>
        <taxon>Gunneridae</taxon>
        <taxon>Pentapetalae</taxon>
        <taxon>rosids</taxon>
        <taxon>fabids</taxon>
        <taxon>Fabales</taxon>
        <taxon>Fabaceae</taxon>
        <taxon>Papilionoideae</taxon>
        <taxon>50 kb inversion clade</taxon>
        <taxon>genistoids sensu lato</taxon>
        <taxon>core genistoids</taxon>
        <taxon>Genisteae</taxon>
        <taxon>Lupinus</taxon>
    </lineage>
</organism>
<dbReference type="PANTHER" id="PTHR35488:SF2">
    <property type="entry name" value="OS05G0358900 PROTEIN"/>
    <property type="match status" value="1"/>
</dbReference>